<evidence type="ECO:0000256" key="1">
    <source>
        <dbReference type="SAM" id="Phobius"/>
    </source>
</evidence>
<dbReference type="InterPro" id="IPR009838">
    <property type="entry name" value="T4SS_TraL"/>
</dbReference>
<reference evidence="3" key="1">
    <citation type="submission" date="2014-09" db="EMBL/GenBank/DDBJ databases">
        <authorList>
            <person name="Gomez-Valero L."/>
        </authorList>
    </citation>
    <scope>NUCLEOTIDE SEQUENCE [LARGE SCALE GENOMIC DNA]</scope>
    <source>
        <strain evidence="3">ATCC35250</strain>
        <plasmid evidence="3">II</plasmid>
    </source>
</reference>
<dbReference type="AlphaFoldDB" id="A0A0A8UZ15"/>
<keyword evidence="3" id="KW-1185">Reference proteome</keyword>
<protein>
    <submittedName>
        <fullName evidence="2">Putative Type IV conjugative transfer system protein TraL</fullName>
    </submittedName>
</protein>
<evidence type="ECO:0000313" key="3">
    <source>
        <dbReference type="Proteomes" id="UP000032803"/>
    </source>
</evidence>
<dbReference type="GO" id="GO:0019867">
    <property type="term" value="C:outer membrane"/>
    <property type="evidence" value="ECO:0007669"/>
    <property type="project" value="InterPro"/>
</dbReference>
<proteinExistence type="predicted"/>
<feature type="transmembrane region" description="Helical" evidence="1">
    <location>
        <begin position="65"/>
        <end position="86"/>
    </location>
</feature>
<gene>
    <name evidence="2" type="ORF">LHA_pA0121</name>
</gene>
<keyword evidence="1" id="KW-0472">Membrane</keyword>
<name>A0A0A8UZ15_LEGHA</name>
<dbReference type="KEGG" id="lha:LHA_pA0121"/>
<dbReference type="NCBIfam" id="TIGR02762">
    <property type="entry name" value="TraL_TIGR"/>
    <property type="match status" value="1"/>
</dbReference>
<accession>A0A0A8UZ15</accession>
<dbReference type="EMBL" id="LN681226">
    <property type="protein sequence ID" value="CEK12367.1"/>
    <property type="molecule type" value="Genomic_DNA"/>
</dbReference>
<dbReference type="Pfam" id="PF07178">
    <property type="entry name" value="TraL"/>
    <property type="match status" value="1"/>
</dbReference>
<geneLocation type="plasmid" evidence="2 3">
    <name>II</name>
</geneLocation>
<dbReference type="OrthoDB" id="5651788at2"/>
<dbReference type="Proteomes" id="UP000032803">
    <property type="component" value="Plasmid II"/>
</dbReference>
<keyword evidence="1" id="KW-1133">Transmembrane helix</keyword>
<keyword evidence="2" id="KW-0614">Plasmid</keyword>
<keyword evidence="1" id="KW-0812">Transmembrane</keyword>
<sequence>MSHNYSTFMLSEEPRIAGIPLTTGLPVYLLTGIGLLIGYAPQLFVIGAVLSLIMHVQFGGLPLRVLLGIIYWSLPHAITTLIFRSFPNSAHRIYVG</sequence>
<evidence type="ECO:0000313" key="2">
    <source>
        <dbReference type="EMBL" id="CEK12367.1"/>
    </source>
</evidence>
<dbReference type="HOGENOM" id="CLU_2356255_0_0_6"/>
<dbReference type="RefSeq" id="WP_011212479.1">
    <property type="nucleotide sequence ID" value="NZ_LN681226.1"/>
</dbReference>
<organism evidence="2 3">
    <name type="scientific">Legionella hackeliae</name>
    <dbReference type="NCBI Taxonomy" id="449"/>
    <lineage>
        <taxon>Bacteria</taxon>
        <taxon>Pseudomonadati</taxon>
        <taxon>Pseudomonadota</taxon>
        <taxon>Gammaproteobacteria</taxon>
        <taxon>Legionellales</taxon>
        <taxon>Legionellaceae</taxon>
        <taxon>Legionella</taxon>
    </lineage>
</organism>
<feature type="transmembrane region" description="Helical" evidence="1">
    <location>
        <begin position="27"/>
        <end position="53"/>
    </location>
</feature>